<dbReference type="AlphaFoldDB" id="A0A177M4Z1"/>
<dbReference type="EMBL" id="LUUH01000075">
    <property type="protein sequence ID" value="OAI00798.1"/>
    <property type="molecule type" value="Genomic_DNA"/>
</dbReference>
<evidence type="ECO:0000259" key="3">
    <source>
        <dbReference type="Pfam" id="PF25876"/>
    </source>
</evidence>
<dbReference type="Gene3D" id="2.40.30.170">
    <property type="match status" value="1"/>
</dbReference>
<dbReference type="PANTHER" id="PTHR30386:SF24">
    <property type="entry name" value="MULTIDRUG RESISTANCE EFFLUX PUMP"/>
    <property type="match status" value="1"/>
</dbReference>
<proteinExistence type="inferred from homology"/>
<dbReference type="PANTHER" id="PTHR30386">
    <property type="entry name" value="MEMBRANE FUSION SUBUNIT OF EMRAB-TOLC MULTIDRUG EFFLUX PUMP"/>
    <property type="match status" value="1"/>
</dbReference>
<accession>A0A177M4Z1</accession>
<organism evidence="5 6">
    <name type="scientific">Methylomonas methanica</name>
    <dbReference type="NCBI Taxonomy" id="421"/>
    <lineage>
        <taxon>Bacteria</taxon>
        <taxon>Pseudomonadati</taxon>
        <taxon>Pseudomonadota</taxon>
        <taxon>Gammaproteobacteria</taxon>
        <taxon>Methylococcales</taxon>
        <taxon>Methylococcaceae</taxon>
        <taxon>Methylomonas</taxon>
    </lineage>
</organism>
<keyword evidence="2" id="KW-0175">Coiled coil</keyword>
<evidence type="ECO:0000256" key="2">
    <source>
        <dbReference type="SAM" id="Coils"/>
    </source>
</evidence>
<feature type="domain" description="Multidrug resistance protein MdtA-like alpha-helical hairpin" evidence="3">
    <location>
        <begin position="116"/>
        <end position="181"/>
    </location>
</feature>
<gene>
    <name evidence="5" type="ORF">A1353_19200</name>
</gene>
<dbReference type="Pfam" id="PF25876">
    <property type="entry name" value="HH_MFP_RND"/>
    <property type="match status" value="1"/>
</dbReference>
<protein>
    <submittedName>
        <fullName evidence="5">Secretion protein HylD</fullName>
    </submittedName>
</protein>
<dbReference type="SUPFAM" id="SSF111369">
    <property type="entry name" value="HlyD-like secretion proteins"/>
    <property type="match status" value="2"/>
</dbReference>
<dbReference type="InterPro" id="IPR058624">
    <property type="entry name" value="MdtA-like_HH"/>
</dbReference>
<evidence type="ECO:0000313" key="6">
    <source>
        <dbReference type="Proteomes" id="UP000077763"/>
    </source>
</evidence>
<feature type="coiled-coil region" evidence="2">
    <location>
        <begin position="173"/>
        <end position="207"/>
    </location>
</feature>
<dbReference type="Gene3D" id="1.10.287.470">
    <property type="entry name" value="Helix hairpin bin"/>
    <property type="match status" value="2"/>
</dbReference>
<comment type="similarity">
    <text evidence="1">Belongs to the membrane fusion protein (MFP) (TC 8.A.1) family.</text>
</comment>
<dbReference type="InterPro" id="IPR050739">
    <property type="entry name" value="MFP"/>
</dbReference>
<dbReference type="RefSeq" id="WP_064037766.1">
    <property type="nucleotide sequence ID" value="NZ_LUUH01000075.1"/>
</dbReference>
<dbReference type="Gene3D" id="2.40.50.100">
    <property type="match status" value="1"/>
</dbReference>
<comment type="caution">
    <text evidence="5">The sequence shown here is derived from an EMBL/GenBank/DDBJ whole genome shotgun (WGS) entry which is preliminary data.</text>
</comment>
<reference evidence="5 6" key="1">
    <citation type="submission" date="2016-03" db="EMBL/GenBank/DDBJ databases">
        <authorList>
            <person name="Ploux O."/>
        </authorList>
    </citation>
    <scope>NUCLEOTIDE SEQUENCE [LARGE SCALE GENOMIC DNA]</scope>
    <source>
        <strain evidence="5 6">R-45371</strain>
    </source>
</reference>
<dbReference type="GO" id="GO:0055085">
    <property type="term" value="P:transmembrane transport"/>
    <property type="evidence" value="ECO:0007669"/>
    <property type="project" value="InterPro"/>
</dbReference>
<evidence type="ECO:0000313" key="5">
    <source>
        <dbReference type="EMBL" id="OAI00798.1"/>
    </source>
</evidence>
<name>A0A177M4Z1_METMH</name>
<dbReference type="Proteomes" id="UP000077763">
    <property type="component" value="Unassembled WGS sequence"/>
</dbReference>
<sequence>MSLHLSKKNLIISLLLMAVTAAGIVYWLKAIHPFETTDNAYLKAHISLISSKETGYVKEVLFVDNQKVKPGDLLVVIDDHDFKARVTQAEAQVQMETAHIQTLEANKLTQNAKIREQEANIAAANADLDRAAKDLQRYGNLAQEGAISAQSHDSAQSTYTQASAHRDKFSSAVQGAKSELTTLDAQIEETRARVKAAEAALELARIDLGNTHIVAPIAGVIGNRSVQVGQLVKPGNALGFLIPDDGLFVEANFKETQIARMQPGQAVGVYVDAYPDEVFEGSLDSFAPASGSEFSLLPSENATGNFTKIVRRVPVKILFRPGTDLSRLRPGLSTEIKILVSKAI</sequence>
<feature type="coiled-coil region" evidence="2">
    <location>
        <begin position="86"/>
        <end position="134"/>
    </location>
</feature>
<evidence type="ECO:0000259" key="4">
    <source>
        <dbReference type="Pfam" id="PF25917"/>
    </source>
</evidence>
<evidence type="ECO:0000256" key="1">
    <source>
        <dbReference type="ARBA" id="ARBA00009477"/>
    </source>
</evidence>
<dbReference type="Pfam" id="PF25917">
    <property type="entry name" value="BSH_RND"/>
    <property type="match status" value="1"/>
</dbReference>
<dbReference type="InterPro" id="IPR058625">
    <property type="entry name" value="MdtA-like_BSH"/>
</dbReference>
<feature type="domain" description="Multidrug resistance protein MdtA-like barrel-sandwich hybrid" evidence="4">
    <location>
        <begin position="50"/>
        <end position="239"/>
    </location>
</feature>